<evidence type="ECO:0000256" key="6">
    <source>
        <dbReference type="ARBA" id="ARBA00023136"/>
    </source>
</evidence>
<evidence type="ECO:0000256" key="3">
    <source>
        <dbReference type="ARBA" id="ARBA00022692"/>
    </source>
</evidence>
<dbReference type="AlphaFoldDB" id="A0A8T2N1Y7"/>
<feature type="chain" id="PRO_5035714423" description="SEFIR domain-containing protein" evidence="10">
    <location>
        <begin position="21"/>
        <end position="422"/>
    </location>
</feature>
<dbReference type="InterPro" id="IPR039465">
    <property type="entry name" value="IL-17_rcpt-like"/>
</dbReference>
<evidence type="ECO:0000313" key="13">
    <source>
        <dbReference type="Proteomes" id="UP000824540"/>
    </source>
</evidence>
<comment type="subcellular location">
    <subcellularLocation>
        <location evidence="1">Cell membrane</location>
        <topology evidence="1">Single-pass type I membrane protein</topology>
    </subcellularLocation>
</comment>
<keyword evidence="3" id="KW-0812">Transmembrane</keyword>
<dbReference type="GO" id="GO:0005886">
    <property type="term" value="C:plasma membrane"/>
    <property type="evidence" value="ECO:0007669"/>
    <property type="project" value="UniProtKB-SubCell"/>
</dbReference>
<organism evidence="12 13">
    <name type="scientific">Albula glossodonta</name>
    <name type="common">roundjaw bonefish</name>
    <dbReference type="NCBI Taxonomy" id="121402"/>
    <lineage>
        <taxon>Eukaryota</taxon>
        <taxon>Metazoa</taxon>
        <taxon>Chordata</taxon>
        <taxon>Craniata</taxon>
        <taxon>Vertebrata</taxon>
        <taxon>Euteleostomi</taxon>
        <taxon>Actinopterygii</taxon>
        <taxon>Neopterygii</taxon>
        <taxon>Teleostei</taxon>
        <taxon>Albuliformes</taxon>
        <taxon>Albulidae</taxon>
        <taxon>Albula</taxon>
    </lineage>
</organism>
<dbReference type="GO" id="GO:0030368">
    <property type="term" value="F:interleukin-17 receptor activity"/>
    <property type="evidence" value="ECO:0007669"/>
    <property type="project" value="InterPro"/>
</dbReference>
<evidence type="ECO:0000256" key="5">
    <source>
        <dbReference type="ARBA" id="ARBA00022989"/>
    </source>
</evidence>
<dbReference type="PROSITE" id="PS51534">
    <property type="entry name" value="SEFIR"/>
    <property type="match status" value="1"/>
</dbReference>
<evidence type="ECO:0000256" key="7">
    <source>
        <dbReference type="ARBA" id="ARBA00023170"/>
    </source>
</evidence>
<evidence type="ECO:0000256" key="10">
    <source>
        <dbReference type="SAM" id="SignalP"/>
    </source>
</evidence>
<dbReference type="Gene3D" id="3.40.50.11530">
    <property type="match status" value="1"/>
</dbReference>
<dbReference type="InterPro" id="IPR032356">
    <property type="entry name" value="IL17R_A/B_N"/>
</dbReference>
<proteinExistence type="predicted"/>
<keyword evidence="6" id="KW-0472">Membrane</keyword>
<feature type="region of interest" description="Disordered" evidence="9">
    <location>
        <begin position="383"/>
        <end position="402"/>
    </location>
</feature>
<sequence length="422" mass="47057">MFIATMRSLLLIAMFQVTTALDPQINVTCTENTGMPSDWLRERVASPSAVRALAVSLADSELALNISWAINIDKSNEYLNGTWICVDQRCFNCQYQPLFNEVNTTGYEQLWFQFTDITAEPDNLYTVAVINLPVPMIGSDSTWKMMSFPSPNCSEERMKHHHSCSQKGQRKKSHSGFGELTGTIETNAPFSVLVVYPAENRVFQRAVLAFADFLQSQWHCRVVIDVWQRARMAEQGPICWLTKQMERVNKVIIVCAPRKEDRDIEAAHCHLPGLRDHTIPASTEDVFSLAVNMVAGQAQSTTALRKYCTVHLGDKPDRNCLPAALRLCEAYSMMSDVEKLGSHLYHTTGGGFCCFSSLGLKQESLTSEAARKLREAIQELTTCEKSQSDRPDGSTIPALGSKEDILNGQTSGTFYGGVNLYK</sequence>
<keyword evidence="8" id="KW-0325">Glycoprotein</keyword>
<evidence type="ECO:0000259" key="11">
    <source>
        <dbReference type="PROSITE" id="PS51534"/>
    </source>
</evidence>
<dbReference type="PANTHER" id="PTHR15583:SF11">
    <property type="entry name" value="INTERLEUKIN-17 RECEPTOR B"/>
    <property type="match status" value="1"/>
</dbReference>
<protein>
    <recommendedName>
        <fullName evidence="11">SEFIR domain-containing protein</fullName>
    </recommendedName>
</protein>
<keyword evidence="7" id="KW-0675">Receptor</keyword>
<dbReference type="Pfam" id="PF16556">
    <property type="entry name" value="IL17R_fnIII_D1"/>
    <property type="match status" value="1"/>
</dbReference>
<keyword evidence="4 10" id="KW-0732">Signal</keyword>
<gene>
    <name evidence="12" type="ORF">JZ751_014529</name>
</gene>
<reference evidence="12" key="1">
    <citation type="thesis" date="2021" institute="BYU ScholarsArchive" country="Provo, UT, USA">
        <title>Applications of and Algorithms for Genome Assembly and Genomic Analyses with an Emphasis on Marine Teleosts.</title>
        <authorList>
            <person name="Pickett B.D."/>
        </authorList>
    </citation>
    <scope>NUCLEOTIDE SEQUENCE</scope>
    <source>
        <strain evidence="12">HI-2016</strain>
    </source>
</reference>
<evidence type="ECO:0000256" key="8">
    <source>
        <dbReference type="ARBA" id="ARBA00023180"/>
    </source>
</evidence>
<name>A0A8T2N1Y7_9TELE</name>
<dbReference type="Gene3D" id="2.60.40.2160">
    <property type="entry name" value="Interleukin-17 receptor A/B, fibronectin-III-like domain 1"/>
    <property type="match status" value="1"/>
</dbReference>
<accession>A0A8T2N1Y7</accession>
<evidence type="ECO:0000256" key="9">
    <source>
        <dbReference type="SAM" id="MobiDB-lite"/>
    </source>
</evidence>
<dbReference type="InterPro" id="IPR013568">
    <property type="entry name" value="SEFIR_dom"/>
</dbReference>
<keyword evidence="5" id="KW-1133">Transmembrane helix</keyword>
<comment type="caution">
    <text evidence="12">The sequence shown here is derived from an EMBL/GenBank/DDBJ whole genome shotgun (WGS) entry which is preliminary data.</text>
</comment>
<feature type="signal peptide" evidence="10">
    <location>
        <begin position="1"/>
        <end position="20"/>
    </location>
</feature>
<dbReference type="EMBL" id="JAFBMS010000237">
    <property type="protein sequence ID" value="KAG9332431.1"/>
    <property type="molecule type" value="Genomic_DNA"/>
</dbReference>
<evidence type="ECO:0000256" key="1">
    <source>
        <dbReference type="ARBA" id="ARBA00004251"/>
    </source>
</evidence>
<dbReference type="Proteomes" id="UP000824540">
    <property type="component" value="Unassembled WGS sequence"/>
</dbReference>
<evidence type="ECO:0000256" key="2">
    <source>
        <dbReference type="ARBA" id="ARBA00022475"/>
    </source>
</evidence>
<evidence type="ECO:0000313" key="12">
    <source>
        <dbReference type="EMBL" id="KAG9332431.1"/>
    </source>
</evidence>
<dbReference type="InterPro" id="IPR038683">
    <property type="entry name" value="IL17RA/B_FnIII-like_1_sf"/>
</dbReference>
<dbReference type="OrthoDB" id="8963084at2759"/>
<dbReference type="PANTHER" id="PTHR15583">
    <property type="entry name" value="INTERLEUKIN-17 RECEPTOR"/>
    <property type="match status" value="1"/>
</dbReference>
<keyword evidence="13" id="KW-1185">Reference proteome</keyword>
<feature type="domain" description="SEFIR" evidence="11">
    <location>
        <begin position="189"/>
        <end position="342"/>
    </location>
</feature>
<dbReference type="Pfam" id="PF08357">
    <property type="entry name" value="SEFIR"/>
    <property type="match status" value="1"/>
</dbReference>
<keyword evidence="2" id="KW-1003">Cell membrane</keyword>
<evidence type="ECO:0000256" key="4">
    <source>
        <dbReference type="ARBA" id="ARBA00022729"/>
    </source>
</evidence>